<keyword evidence="2" id="KW-1185">Reference proteome</keyword>
<sequence length="281" mass="32189">MEEIKFSEFMIHLIFTIMEFKHVVSLFSFVRLPYKPFQAYSSGQTAKSIQTNKKEKPSHASPSSSFILLALQGIHAVEYVVTNTATGTPGGIRFDREIGIEYTKKIMGIINRFVWELLDERTAADRKPVEVVNLYVVEFNGAEAITWGDNINVSSIYLQGYQGNLTWEFTSLLYHEVTHVFQWNGEGQAPVGLVEGFADYSILKANYYPPAFAKPGQGDRWDQGYDFTARFLEYCEGLRSGFVAELNKKMRHAFNESYFEDLLGKPVDQLWKEYKAKYSNN</sequence>
<protein>
    <submittedName>
        <fullName evidence="1">Uncharacterized protein</fullName>
    </submittedName>
</protein>
<evidence type="ECO:0000313" key="1">
    <source>
        <dbReference type="EMBL" id="KAK2986682.1"/>
    </source>
</evidence>
<proteinExistence type="predicted"/>
<accession>A0AA88RHP8</accession>
<dbReference type="Proteomes" id="UP001187471">
    <property type="component" value="Unassembled WGS sequence"/>
</dbReference>
<dbReference type="Pfam" id="PF04450">
    <property type="entry name" value="BSP"/>
    <property type="match status" value="1"/>
</dbReference>
<evidence type="ECO:0000313" key="2">
    <source>
        <dbReference type="Proteomes" id="UP001187471"/>
    </source>
</evidence>
<dbReference type="AlphaFoldDB" id="A0AA88RHP8"/>
<reference evidence="1" key="1">
    <citation type="submission" date="2022-12" db="EMBL/GenBank/DDBJ databases">
        <title>Draft genome assemblies for two species of Escallonia (Escalloniales).</title>
        <authorList>
            <person name="Chanderbali A."/>
            <person name="Dervinis C."/>
            <person name="Anghel I."/>
            <person name="Soltis D."/>
            <person name="Soltis P."/>
            <person name="Zapata F."/>
        </authorList>
    </citation>
    <scope>NUCLEOTIDE SEQUENCE</scope>
    <source>
        <strain evidence="1">UCBG92.1500</strain>
        <tissue evidence="1">Leaf</tissue>
    </source>
</reference>
<dbReference type="InterPro" id="IPR007541">
    <property type="entry name" value="Uncharacterised_BSP"/>
</dbReference>
<name>A0AA88RHP8_9ASTE</name>
<gene>
    <name evidence="1" type="ORF">RJ640_020844</name>
</gene>
<dbReference type="EMBL" id="JAVXUO010001035">
    <property type="protein sequence ID" value="KAK2986682.1"/>
    <property type="molecule type" value="Genomic_DNA"/>
</dbReference>
<comment type="caution">
    <text evidence="1">The sequence shown here is derived from an EMBL/GenBank/DDBJ whole genome shotgun (WGS) entry which is preliminary data.</text>
</comment>
<dbReference type="PANTHER" id="PTHR33321">
    <property type="match status" value="1"/>
</dbReference>
<organism evidence="1 2">
    <name type="scientific">Escallonia rubra</name>
    <dbReference type="NCBI Taxonomy" id="112253"/>
    <lineage>
        <taxon>Eukaryota</taxon>
        <taxon>Viridiplantae</taxon>
        <taxon>Streptophyta</taxon>
        <taxon>Embryophyta</taxon>
        <taxon>Tracheophyta</taxon>
        <taxon>Spermatophyta</taxon>
        <taxon>Magnoliopsida</taxon>
        <taxon>eudicotyledons</taxon>
        <taxon>Gunneridae</taxon>
        <taxon>Pentapetalae</taxon>
        <taxon>asterids</taxon>
        <taxon>campanulids</taxon>
        <taxon>Escalloniales</taxon>
        <taxon>Escalloniaceae</taxon>
        <taxon>Escallonia</taxon>
    </lineage>
</organism>
<dbReference type="PANTHER" id="PTHR33321:SF15">
    <property type="entry name" value="PLANT BASIC SECRETORY PROTEIN (BSP) FAMILY PROTEIN"/>
    <property type="match status" value="1"/>
</dbReference>